<dbReference type="InterPro" id="IPR047122">
    <property type="entry name" value="Trans-enoyl_RdTase-like"/>
</dbReference>
<proteinExistence type="inferred from homology"/>
<dbReference type="SMART" id="SM00829">
    <property type="entry name" value="PKS_ER"/>
    <property type="match status" value="1"/>
</dbReference>
<dbReference type="GO" id="GO:0016651">
    <property type="term" value="F:oxidoreductase activity, acting on NAD(P)H"/>
    <property type="evidence" value="ECO:0007669"/>
    <property type="project" value="InterPro"/>
</dbReference>
<evidence type="ECO:0000259" key="4">
    <source>
        <dbReference type="SMART" id="SM00829"/>
    </source>
</evidence>
<organism evidence="5 6">
    <name type="scientific">Elsinoe batatas</name>
    <dbReference type="NCBI Taxonomy" id="2601811"/>
    <lineage>
        <taxon>Eukaryota</taxon>
        <taxon>Fungi</taxon>
        <taxon>Dikarya</taxon>
        <taxon>Ascomycota</taxon>
        <taxon>Pezizomycotina</taxon>
        <taxon>Dothideomycetes</taxon>
        <taxon>Dothideomycetidae</taxon>
        <taxon>Myriangiales</taxon>
        <taxon>Elsinoaceae</taxon>
        <taxon>Elsinoe</taxon>
    </lineage>
</organism>
<dbReference type="EMBL" id="JAESVG020000004">
    <property type="protein sequence ID" value="KAG8628439.1"/>
    <property type="molecule type" value="Genomic_DNA"/>
</dbReference>
<evidence type="ECO:0000313" key="6">
    <source>
        <dbReference type="Proteomes" id="UP000809789"/>
    </source>
</evidence>
<gene>
    <name evidence="5" type="ORF">KVT40_004312</name>
</gene>
<dbReference type="OrthoDB" id="10257049at2759"/>
<keyword evidence="3" id="KW-0560">Oxidoreductase</keyword>
<feature type="domain" description="Enoyl reductase (ER)" evidence="4">
    <location>
        <begin position="14"/>
        <end position="282"/>
    </location>
</feature>
<reference evidence="5" key="1">
    <citation type="submission" date="2021-07" db="EMBL/GenBank/DDBJ databases">
        <title>Elsinoe batatas strain:CRI-CJ2 Genome sequencing and assembly.</title>
        <authorList>
            <person name="Huang L."/>
        </authorList>
    </citation>
    <scope>NUCLEOTIDE SEQUENCE</scope>
    <source>
        <strain evidence="5">CRI-CJ2</strain>
    </source>
</reference>
<dbReference type="AlphaFoldDB" id="A0A8K0PK40"/>
<dbReference type="SUPFAM" id="SSF51735">
    <property type="entry name" value="NAD(P)-binding Rossmann-fold domains"/>
    <property type="match status" value="1"/>
</dbReference>
<dbReference type="Proteomes" id="UP000809789">
    <property type="component" value="Unassembled WGS sequence"/>
</dbReference>
<dbReference type="InterPro" id="IPR011032">
    <property type="entry name" value="GroES-like_sf"/>
</dbReference>
<name>A0A8K0PK40_9PEZI</name>
<evidence type="ECO:0000256" key="2">
    <source>
        <dbReference type="ARBA" id="ARBA00011245"/>
    </source>
</evidence>
<comment type="subunit">
    <text evidence="2">Monomer.</text>
</comment>
<accession>A0A8K0PK40</accession>
<comment type="similarity">
    <text evidence="1">Belongs to the zinc-containing alcohol dehydrogenase family.</text>
</comment>
<dbReference type="CDD" id="cd08249">
    <property type="entry name" value="enoyl_reductase_like"/>
    <property type="match status" value="1"/>
</dbReference>
<dbReference type="Gene3D" id="3.40.50.720">
    <property type="entry name" value="NAD(P)-binding Rossmann-like Domain"/>
    <property type="match status" value="1"/>
</dbReference>
<dbReference type="InterPro" id="IPR020843">
    <property type="entry name" value="ER"/>
</dbReference>
<dbReference type="InterPro" id="IPR013149">
    <property type="entry name" value="ADH-like_C"/>
</dbReference>
<dbReference type="SUPFAM" id="SSF50129">
    <property type="entry name" value="GroES-like"/>
    <property type="match status" value="1"/>
</dbReference>
<dbReference type="Gene3D" id="3.90.180.10">
    <property type="entry name" value="Medium-chain alcohol dehydrogenases, catalytic domain"/>
    <property type="match status" value="1"/>
</dbReference>
<evidence type="ECO:0000313" key="5">
    <source>
        <dbReference type="EMBL" id="KAG8628439.1"/>
    </source>
</evidence>
<comment type="caution">
    <text evidence="5">The sequence shown here is derived from an EMBL/GenBank/DDBJ whole genome shotgun (WGS) entry which is preliminary data.</text>
</comment>
<evidence type="ECO:0000256" key="3">
    <source>
        <dbReference type="ARBA" id="ARBA00023002"/>
    </source>
</evidence>
<protein>
    <recommendedName>
        <fullName evidence="4">Enoyl reductase (ER) domain-containing protein</fullName>
    </recommendedName>
</protein>
<evidence type="ECO:0000256" key="1">
    <source>
        <dbReference type="ARBA" id="ARBA00008072"/>
    </source>
</evidence>
<dbReference type="InterPro" id="IPR013154">
    <property type="entry name" value="ADH-like_N"/>
</dbReference>
<dbReference type="InterPro" id="IPR036291">
    <property type="entry name" value="NAD(P)-bd_dom_sf"/>
</dbReference>
<dbReference type="PANTHER" id="PTHR45348:SF3">
    <property type="entry name" value="ENOYL REDUCTASE (ER) DOMAIN-CONTAINING PROTEIN"/>
    <property type="match status" value="1"/>
</dbReference>
<dbReference type="Pfam" id="PF08240">
    <property type="entry name" value="ADH_N"/>
    <property type="match status" value="1"/>
</dbReference>
<keyword evidence="6" id="KW-1185">Reference proteome</keyword>
<dbReference type="PANTHER" id="PTHR45348">
    <property type="entry name" value="HYPOTHETICAL OXIDOREDUCTASE (EUROFUNG)"/>
    <property type="match status" value="1"/>
</dbReference>
<sequence>MSGKHLAVVSLQKGEPLTIQERETPTPGANDMLIEVKAVAINPVDYYQRDYGMPPVPSYPACFGSDAAGIVVKVGPSVPSSAPQPGTRVFAFASAFYQDGRPEYGAFQQYALAQSECVVALPEQLSLEQGASLPVAALTALTAYTTVGVPLDTKHSAEDKQAILVWGAAASVGTFAVQTAKMLGFTVYATASSKHHSYIKDLGADKIYDYHDADVVKQIVDDIKKERDAHFSDVFQGWLAEKFEAGSVVPSPPVEVVGRGLGSLNEALDIVRGGVSLKKIVVSSVVCG</sequence>
<dbReference type="Pfam" id="PF00107">
    <property type="entry name" value="ADH_zinc_N"/>
    <property type="match status" value="1"/>
</dbReference>